<feature type="region of interest" description="Disordered" evidence="1">
    <location>
        <begin position="182"/>
        <end position="206"/>
    </location>
</feature>
<feature type="compositionally biased region" description="Basic and acidic residues" evidence="1">
    <location>
        <begin position="192"/>
        <end position="206"/>
    </location>
</feature>
<evidence type="ECO:0000256" key="2">
    <source>
        <dbReference type="SAM" id="SignalP"/>
    </source>
</evidence>
<evidence type="ECO:0000313" key="3">
    <source>
        <dbReference type="EMBL" id="OWR41957.1"/>
    </source>
</evidence>
<feature type="region of interest" description="Disordered" evidence="1">
    <location>
        <begin position="126"/>
        <end position="153"/>
    </location>
</feature>
<dbReference type="eggNOG" id="ENOG502TBMD">
    <property type="taxonomic scope" value="Eukaryota"/>
</dbReference>
<feature type="chain" id="PRO_5012758524" evidence="2">
    <location>
        <begin position="17"/>
        <end position="538"/>
    </location>
</feature>
<dbReference type="Proteomes" id="UP000007151">
    <property type="component" value="Unassembled WGS sequence"/>
</dbReference>
<comment type="caution">
    <text evidence="3">The sequence shown here is derived from an EMBL/GenBank/DDBJ whole genome shotgun (WGS) entry which is preliminary data.</text>
</comment>
<dbReference type="EMBL" id="AGBW02014274">
    <property type="protein sequence ID" value="OWR41957.1"/>
    <property type="molecule type" value="Genomic_DNA"/>
</dbReference>
<gene>
    <name evidence="3" type="ORF">KGM_203012</name>
</gene>
<feature type="region of interest" description="Disordered" evidence="1">
    <location>
        <begin position="72"/>
        <end position="101"/>
    </location>
</feature>
<feature type="compositionally biased region" description="Basic and acidic residues" evidence="1">
    <location>
        <begin position="128"/>
        <end position="137"/>
    </location>
</feature>
<keyword evidence="2" id="KW-0732">Signal</keyword>
<feature type="compositionally biased region" description="Basic residues" evidence="1">
    <location>
        <begin position="87"/>
        <end position="96"/>
    </location>
</feature>
<feature type="signal peptide" evidence="2">
    <location>
        <begin position="1"/>
        <end position="16"/>
    </location>
</feature>
<feature type="compositionally biased region" description="Basic and acidic residues" evidence="1">
    <location>
        <begin position="72"/>
        <end position="85"/>
    </location>
</feature>
<evidence type="ECO:0000313" key="4">
    <source>
        <dbReference type="Proteomes" id="UP000007151"/>
    </source>
</evidence>
<keyword evidence="4" id="KW-1185">Reference proteome</keyword>
<proteinExistence type="predicted"/>
<protein>
    <submittedName>
        <fullName evidence="3">Uncharacterized protein</fullName>
    </submittedName>
</protein>
<organism evidence="3 4">
    <name type="scientific">Danaus plexippus plexippus</name>
    <dbReference type="NCBI Taxonomy" id="278856"/>
    <lineage>
        <taxon>Eukaryota</taxon>
        <taxon>Metazoa</taxon>
        <taxon>Ecdysozoa</taxon>
        <taxon>Arthropoda</taxon>
        <taxon>Hexapoda</taxon>
        <taxon>Insecta</taxon>
        <taxon>Pterygota</taxon>
        <taxon>Neoptera</taxon>
        <taxon>Endopterygota</taxon>
        <taxon>Lepidoptera</taxon>
        <taxon>Glossata</taxon>
        <taxon>Ditrysia</taxon>
        <taxon>Papilionoidea</taxon>
        <taxon>Nymphalidae</taxon>
        <taxon>Danainae</taxon>
        <taxon>Danaini</taxon>
        <taxon>Danaina</taxon>
        <taxon>Danaus</taxon>
        <taxon>Danaus</taxon>
    </lineage>
</organism>
<sequence>MRLVVVLLVRILAVRGGVGDGYSDYSAPGLPHYNMEYGSRGAAPIDEYPDRSPDASVLLDYKYEEDSRDAVKTYPGKHADDDVWQKPKGKGRRSNKISHANEEEIDASEDLVPIYKSNRRFIKHRTRIKDAETEKPSRRLVHHPRRSDDIEDLDDRDDFELSKRHPHEGNIDSDRFAIRHTTMRVPRRKPRDRTIKQVPEQRLHADSDEDISKIKRVDDADNIDNIIKNHPLKDLVKNKVNSKAYPDYEDYENMDIKRINKLKNRLPELFRRTKASEPEPASTRRLQEFYYRRVFPSEEAETSTVTAKPVTDTTEKPTSSVVLTTQITNTTQTVPSIQSTEKLNSNLSLAEQSRLSILKKAQRKESSKNKTTTKPPVLLQVTNKLQTVVMVERIHQEPVLRARQIFEDSPERIQRAKELMRRKLLAGARNIHELTDNWDEMICDYIDVSLLDTPETTTSKPASVAERELRALLGHRQRKDIPVTIPVQKLPATFPPYAVDDYVDDQWNTFITTNKTHRLKHSMYITIIVLINHLKYYT</sequence>
<feature type="compositionally biased region" description="Basic residues" evidence="1">
    <location>
        <begin position="182"/>
        <end position="191"/>
    </location>
</feature>
<dbReference type="KEGG" id="dpl:KGM_203012"/>
<name>A0A212EKE5_DANPL</name>
<dbReference type="InParanoid" id="A0A212EKE5"/>
<accession>A0A212EKE5</accession>
<dbReference type="AlphaFoldDB" id="A0A212EKE5"/>
<reference evidence="3 4" key="1">
    <citation type="journal article" date="2011" name="Cell">
        <title>The monarch butterfly genome yields insights into long-distance migration.</title>
        <authorList>
            <person name="Zhan S."/>
            <person name="Merlin C."/>
            <person name="Boore J.L."/>
            <person name="Reppert S.M."/>
        </authorList>
    </citation>
    <scope>NUCLEOTIDE SEQUENCE [LARGE SCALE GENOMIC DNA]</scope>
    <source>
        <strain evidence="3">F-2</strain>
    </source>
</reference>
<evidence type="ECO:0000256" key="1">
    <source>
        <dbReference type="SAM" id="MobiDB-lite"/>
    </source>
</evidence>